<feature type="domain" description="HNH nuclease" evidence="1">
    <location>
        <begin position="2"/>
        <end position="38"/>
    </location>
</feature>
<dbReference type="AlphaFoldDB" id="A0A6M9PTP6"/>
<keyword evidence="3" id="KW-1185">Reference proteome</keyword>
<evidence type="ECO:0000259" key="1">
    <source>
        <dbReference type="Pfam" id="PF13392"/>
    </source>
</evidence>
<dbReference type="KEGG" id="pani:DCO16_06095"/>
<proteinExistence type="predicted"/>
<evidence type="ECO:0000313" key="2">
    <source>
        <dbReference type="EMBL" id="QKM63651.1"/>
    </source>
</evidence>
<gene>
    <name evidence="2" type="ORF">DCO16_06095</name>
</gene>
<dbReference type="Pfam" id="PF13392">
    <property type="entry name" value="HNH_3"/>
    <property type="match status" value="1"/>
</dbReference>
<dbReference type="Proteomes" id="UP000500806">
    <property type="component" value="Chromosome"/>
</dbReference>
<reference evidence="2 3" key="1">
    <citation type="submission" date="2018-04" db="EMBL/GenBank/DDBJ databases">
        <title>Polynucleobacter sp. LimPoW16 genome.</title>
        <authorList>
            <person name="Hahn M.W."/>
        </authorList>
    </citation>
    <scope>NUCLEOTIDE SEQUENCE [LARGE SCALE GENOMIC DNA]</scope>
    <source>
        <strain evidence="2 3">LimPoW16</strain>
    </source>
</reference>
<dbReference type="Gene3D" id="3.90.75.20">
    <property type="match status" value="1"/>
</dbReference>
<dbReference type="InterPro" id="IPR003615">
    <property type="entry name" value="HNH_nuc"/>
</dbReference>
<protein>
    <recommendedName>
        <fullName evidence="1">HNH nuclease domain-containing protein</fullName>
    </recommendedName>
</protein>
<accession>A0A6M9PTP6</accession>
<sequence length="201" mass="22658">MERYLGRFLTAHEVVHHLNGKKDDNRIENLELLGSSREHMQAHSKRRNQEVIEQVRQAAKNPKATLLSLGISPVLARAICRDNAIEWIPASETHLAPDDVRQALIGRKTADAAKLLGVSVGTLYRNFPDLLSKRKPPGFLDGHKKTICILAMTLSTNQIAKYFETTRTTMNKAFERWSKAGDLPIELASRLNADGRRKQKL</sequence>
<evidence type="ECO:0000313" key="3">
    <source>
        <dbReference type="Proteomes" id="UP000500806"/>
    </source>
</evidence>
<dbReference type="EMBL" id="CP028941">
    <property type="protein sequence ID" value="QKM63651.1"/>
    <property type="molecule type" value="Genomic_DNA"/>
</dbReference>
<organism evidence="2 3">
    <name type="scientific">Polynucleobacter antarcticus</name>
    <dbReference type="NCBI Taxonomy" id="1743162"/>
    <lineage>
        <taxon>Bacteria</taxon>
        <taxon>Pseudomonadati</taxon>
        <taxon>Pseudomonadota</taxon>
        <taxon>Betaproteobacteria</taxon>
        <taxon>Burkholderiales</taxon>
        <taxon>Burkholderiaceae</taxon>
        <taxon>Polynucleobacter</taxon>
    </lineage>
</organism>
<name>A0A6M9PTP6_9BURK</name>